<accession>A0ACC0HY25</accession>
<sequence>MVPSQLRWLSEKITGGSGQRNGWLDVVKSALRGATTLKARSGCKNKLNGSTPVLPIEENNDFEFDLEKCKSILAKGSELNIETSNGRCMVRSVSIVLTNEGKVIIKIRKLNLLNAFASKKESNCVFMKFLWPCRG</sequence>
<evidence type="ECO:0000313" key="1">
    <source>
        <dbReference type="EMBL" id="KAI8017593.1"/>
    </source>
</evidence>
<proteinExistence type="predicted"/>
<organism evidence="1 2">
    <name type="scientific">Camellia lanceoleosa</name>
    <dbReference type="NCBI Taxonomy" id="1840588"/>
    <lineage>
        <taxon>Eukaryota</taxon>
        <taxon>Viridiplantae</taxon>
        <taxon>Streptophyta</taxon>
        <taxon>Embryophyta</taxon>
        <taxon>Tracheophyta</taxon>
        <taxon>Spermatophyta</taxon>
        <taxon>Magnoliopsida</taxon>
        <taxon>eudicotyledons</taxon>
        <taxon>Gunneridae</taxon>
        <taxon>Pentapetalae</taxon>
        <taxon>asterids</taxon>
        <taxon>Ericales</taxon>
        <taxon>Theaceae</taxon>
        <taxon>Camellia</taxon>
    </lineage>
</organism>
<dbReference type="Proteomes" id="UP001060215">
    <property type="component" value="Chromosome 2"/>
</dbReference>
<gene>
    <name evidence="1" type="ORF">LOK49_LG04G00489</name>
</gene>
<reference evidence="1 2" key="1">
    <citation type="journal article" date="2022" name="Plant J.">
        <title>Chromosome-level genome of Camellia lanceoleosa provides a valuable resource for understanding genome evolution and self-incompatibility.</title>
        <authorList>
            <person name="Gong W."/>
            <person name="Xiao S."/>
            <person name="Wang L."/>
            <person name="Liao Z."/>
            <person name="Chang Y."/>
            <person name="Mo W."/>
            <person name="Hu G."/>
            <person name="Li W."/>
            <person name="Zhao G."/>
            <person name="Zhu H."/>
            <person name="Hu X."/>
            <person name="Ji K."/>
            <person name="Xiang X."/>
            <person name="Song Q."/>
            <person name="Yuan D."/>
            <person name="Jin S."/>
            <person name="Zhang L."/>
        </authorList>
    </citation>
    <scope>NUCLEOTIDE SEQUENCE [LARGE SCALE GENOMIC DNA]</scope>
    <source>
        <strain evidence="1">SQ_2022a</strain>
    </source>
</reference>
<name>A0ACC0HY25_9ERIC</name>
<evidence type="ECO:0000313" key="2">
    <source>
        <dbReference type="Proteomes" id="UP001060215"/>
    </source>
</evidence>
<dbReference type="EMBL" id="CM045759">
    <property type="protein sequence ID" value="KAI8017593.1"/>
    <property type="molecule type" value="Genomic_DNA"/>
</dbReference>
<comment type="caution">
    <text evidence="1">The sequence shown here is derived from an EMBL/GenBank/DDBJ whole genome shotgun (WGS) entry which is preliminary data.</text>
</comment>
<keyword evidence="2" id="KW-1185">Reference proteome</keyword>
<protein>
    <submittedName>
        <fullName evidence="1">Uncharacterized protein</fullName>
    </submittedName>
</protein>